<name>A0ABW6TLB2_9NOCA</name>
<feature type="domain" description="HNH nuclease" evidence="1">
    <location>
        <begin position="6"/>
        <end position="59"/>
    </location>
</feature>
<dbReference type="CDD" id="cd00085">
    <property type="entry name" value="HNHc"/>
    <property type="match status" value="1"/>
</dbReference>
<evidence type="ECO:0000259" key="1">
    <source>
        <dbReference type="SMART" id="SM00507"/>
    </source>
</evidence>
<keyword evidence="2" id="KW-0540">Nuclease</keyword>
<dbReference type="GO" id="GO:0004519">
    <property type="term" value="F:endonuclease activity"/>
    <property type="evidence" value="ECO:0007669"/>
    <property type="project" value="UniProtKB-KW"/>
</dbReference>
<organism evidence="2 3">
    <name type="scientific">Nocardia elegans</name>
    <dbReference type="NCBI Taxonomy" id="300029"/>
    <lineage>
        <taxon>Bacteria</taxon>
        <taxon>Bacillati</taxon>
        <taxon>Actinomycetota</taxon>
        <taxon>Actinomycetes</taxon>
        <taxon>Mycobacteriales</taxon>
        <taxon>Nocardiaceae</taxon>
        <taxon>Nocardia</taxon>
    </lineage>
</organism>
<gene>
    <name evidence="2" type="ORF">ACFYY5_28995</name>
</gene>
<dbReference type="SMART" id="SM00507">
    <property type="entry name" value="HNHc"/>
    <property type="match status" value="1"/>
</dbReference>
<dbReference type="Proteomes" id="UP001602089">
    <property type="component" value="Unassembled WGS sequence"/>
</dbReference>
<sequence>MAVSRRLRFEILRRDGHTCRYCGATAPDAKLTVDHVTPIALGGSDEPSNLVTACADCNGGKTSIAPDAATIADVSADAIRWSDAMQRAASEREAKYAESAATVDEFRRTWNQWTLDGRQLELPVAFGASIRQMLAAGLTLTDFEELIEVAMSVETVRGADAKWRYFCGCCWTRVKQAHSRARELLEGAPPHGEHGQDEYDWKAEYWGLDEVVGSWTAIARQWRAVYGRELPPCFCLEAEARCDQPGCVVAVTELARAVLRGASYAQGAVQQLVFSSFPRSAMTPMTPETLAPVWAAEDEADDIYIEWKMGLR</sequence>
<dbReference type="InterPro" id="IPR052892">
    <property type="entry name" value="NA-targeting_endonuclease"/>
</dbReference>
<reference evidence="2 3" key="1">
    <citation type="submission" date="2024-10" db="EMBL/GenBank/DDBJ databases">
        <title>The Natural Products Discovery Center: Release of the First 8490 Sequenced Strains for Exploring Actinobacteria Biosynthetic Diversity.</title>
        <authorList>
            <person name="Kalkreuter E."/>
            <person name="Kautsar S.A."/>
            <person name="Yang D."/>
            <person name="Bader C.D."/>
            <person name="Teijaro C.N."/>
            <person name="Fluegel L."/>
            <person name="Davis C.M."/>
            <person name="Simpson J.R."/>
            <person name="Lauterbach L."/>
            <person name="Steele A.D."/>
            <person name="Gui C."/>
            <person name="Meng S."/>
            <person name="Li G."/>
            <person name="Viehrig K."/>
            <person name="Ye F."/>
            <person name="Su P."/>
            <person name="Kiefer A.F."/>
            <person name="Nichols A."/>
            <person name="Cepeda A.J."/>
            <person name="Yan W."/>
            <person name="Fan B."/>
            <person name="Jiang Y."/>
            <person name="Adhikari A."/>
            <person name="Zheng C.-J."/>
            <person name="Schuster L."/>
            <person name="Cowan T.M."/>
            <person name="Smanski M.J."/>
            <person name="Chevrette M.G."/>
            <person name="De Carvalho L.P.S."/>
            <person name="Shen B."/>
        </authorList>
    </citation>
    <scope>NUCLEOTIDE SEQUENCE [LARGE SCALE GENOMIC DNA]</scope>
    <source>
        <strain evidence="2 3">NPDC001867</strain>
    </source>
</reference>
<keyword evidence="2" id="KW-0255">Endonuclease</keyword>
<accession>A0ABW6TLB2</accession>
<dbReference type="RefSeq" id="WP_387131856.1">
    <property type="nucleotide sequence ID" value="NZ_JBIATK010000012.1"/>
</dbReference>
<dbReference type="InterPro" id="IPR003615">
    <property type="entry name" value="HNH_nuc"/>
</dbReference>
<keyword evidence="3" id="KW-1185">Reference proteome</keyword>
<dbReference type="Pfam" id="PF14279">
    <property type="entry name" value="HNH_5"/>
    <property type="match status" value="1"/>
</dbReference>
<keyword evidence="2" id="KW-0378">Hydrolase</keyword>
<protein>
    <submittedName>
        <fullName evidence="2">HNH endonuclease</fullName>
    </submittedName>
</protein>
<dbReference type="Gene3D" id="1.10.30.50">
    <property type="match status" value="1"/>
</dbReference>
<comment type="caution">
    <text evidence="2">The sequence shown here is derived from an EMBL/GenBank/DDBJ whole genome shotgun (WGS) entry which is preliminary data.</text>
</comment>
<evidence type="ECO:0000313" key="3">
    <source>
        <dbReference type="Proteomes" id="UP001602089"/>
    </source>
</evidence>
<dbReference type="EMBL" id="JBIATK010000012">
    <property type="protein sequence ID" value="MFF4026893.1"/>
    <property type="molecule type" value="Genomic_DNA"/>
</dbReference>
<proteinExistence type="predicted"/>
<dbReference type="InterPro" id="IPR029471">
    <property type="entry name" value="HNH_5"/>
</dbReference>
<dbReference type="PANTHER" id="PTHR33877">
    <property type="entry name" value="SLL1193 PROTEIN"/>
    <property type="match status" value="1"/>
</dbReference>
<evidence type="ECO:0000313" key="2">
    <source>
        <dbReference type="EMBL" id="MFF4026893.1"/>
    </source>
</evidence>
<dbReference type="PANTHER" id="PTHR33877:SF1">
    <property type="entry name" value="TYPE IV METHYL-DIRECTED RESTRICTION ENZYME ECOKMCRA"/>
    <property type="match status" value="1"/>
</dbReference>